<dbReference type="RefSeq" id="XP_033379271.1">
    <property type="nucleotide sequence ID" value="XM_033533781.1"/>
</dbReference>
<dbReference type="OrthoDB" id="3786931at2759"/>
<reference evidence="2" key="1">
    <citation type="journal article" date="2020" name="Stud. Mycol.">
        <title>101 Dothideomycetes genomes: a test case for predicting lifestyles and emergence of pathogens.</title>
        <authorList>
            <person name="Haridas S."/>
            <person name="Albert R."/>
            <person name="Binder M."/>
            <person name="Bloem J."/>
            <person name="Labutti K."/>
            <person name="Salamov A."/>
            <person name="Andreopoulos B."/>
            <person name="Baker S."/>
            <person name="Barry K."/>
            <person name="Bills G."/>
            <person name="Bluhm B."/>
            <person name="Cannon C."/>
            <person name="Castanera R."/>
            <person name="Culley D."/>
            <person name="Daum C."/>
            <person name="Ezra D."/>
            <person name="Gonzalez J."/>
            <person name="Henrissat B."/>
            <person name="Kuo A."/>
            <person name="Liang C."/>
            <person name="Lipzen A."/>
            <person name="Lutzoni F."/>
            <person name="Magnuson J."/>
            <person name="Mondo S."/>
            <person name="Nolan M."/>
            <person name="Ohm R."/>
            <person name="Pangilinan J."/>
            <person name="Park H.-J."/>
            <person name="Ramirez L."/>
            <person name="Alfaro M."/>
            <person name="Sun H."/>
            <person name="Tritt A."/>
            <person name="Yoshinaga Y."/>
            <person name="Zwiers L.-H."/>
            <person name="Turgeon B."/>
            <person name="Goodwin S."/>
            <person name="Spatafora J."/>
            <person name="Crous P."/>
            <person name="Grigoriev I."/>
        </authorList>
    </citation>
    <scope>NUCLEOTIDE SEQUENCE</scope>
    <source>
        <strain evidence="2">CBS 175.79</strain>
    </source>
</reference>
<dbReference type="Proteomes" id="UP000799778">
    <property type="component" value="Unassembled WGS sequence"/>
</dbReference>
<keyword evidence="3" id="KW-1185">Reference proteome</keyword>
<dbReference type="EMBL" id="ML978075">
    <property type="protein sequence ID" value="KAF2010932.1"/>
    <property type="molecule type" value="Genomic_DNA"/>
</dbReference>
<evidence type="ECO:0000313" key="3">
    <source>
        <dbReference type="Proteomes" id="UP000799778"/>
    </source>
</evidence>
<evidence type="ECO:0000256" key="1">
    <source>
        <dbReference type="SAM" id="MobiDB-lite"/>
    </source>
</evidence>
<accession>A0A6A5XD57</accession>
<sequence length="403" mass="44724">MAAAALQSFYEQTKTLIQPSPLTLHDLSKPDIVSLVALLRNWPIDPGSAKHYWTDIQRLTSKLPSHLRNTSPLHLKPTHSLICAGHAGLNPSLIISIWSTLRGEMESSIGPFLYPIIVGAGLPAHQEYQARQLEPVLRMWQPDYDPADHVPAGRTPLPTGKEGLWAFQYNKCPACMLARLGSEKDELAALLSGMVGRLRSGVVGRRDDVRSRRVRWVLAALKLCRGGVKAADEAWVFGLELKRVRRAWKEHRKGVAVKGGFYGNQKVWTVPIAYAGTEGSEGRETPSDVSRSFHSEASYDIELIDFCQKFVPEIHTRRESDIPSFTGFTKEGVRELHSPDGSYASSEEARVNDYEDEFEWEVGSHSSTFSNTSRNAGANGGQPSNTACRSMYGGYPGYNTRRS</sequence>
<dbReference type="GeneID" id="54291178"/>
<name>A0A6A5XD57_9PLEO</name>
<evidence type="ECO:0000313" key="2">
    <source>
        <dbReference type="EMBL" id="KAF2010932.1"/>
    </source>
</evidence>
<organism evidence="2 3">
    <name type="scientific">Aaosphaeria arxii CBS 175.79</name>
    <dbReference type="NCBI Taxonomy" id="1450172"/>
    <lineage>
        <taxon>Eukaryota</taxon>
        <taxon>Fungi</taxon>
        <taxon>Dikarya</taxon>
        <taxon>Ascomycota</taxon>
        <taxon>Pezizomycotina</taxon>
        <taxon>Dothideomycetes</taxon>
        <taxon>Pleosporomycetidae</taxon>
        <taxon>Pleosporales</taxon>
        <taxon>Pleosporales incertae sedis</taxon>
        <taxon>Aaosphaeria</taxon>
    </lineage>
</organism>
<gene>
    <name evidence="2" type="ORF">BU24DRAFT_49129</name>
</gene>
<dbReference type="AlphaFoldDB" id="A0A6A5XD57"/>
<proteinExistence type="predicted"/>
<feature type="region of interest" description="Disordered" evidence="1">
    <location>
        <begin position="363"/>
        <end position="403"/>
    </location>
</feature>
<feature type="compositionally biased region" description="Polar residues" evidence="1">
    <location>
        <begin position="364"/>
        <end position="388"/>
    </location>
</feature>
<protein>
    <submittedName>
        <fullName evidence="2">Uncharacterized protein</fullName>
    </submittedName>
</protein>